<dbReference type="GO" id="GO:0008703">
    <property type="term" value="F:5-amino-6-(5-phosphoribosylamino)uracil reductase activity"/>
    <property type="evidence" value="ECO:0007669"/>
    <property type="project" value="InterPro"/>
</dbReference>
<evidence type="ECO:0000313" key="4">
    <source>
        <dbReference type="Proteomes" id="UP000650628"/>
    </source>
</evidence>
<feature type="region of interest" description="Disordered" evidence="1">
    <location>
        <begin position="99"/>
        <end position="127"/>
    </location>
</feature>
<dbReference type="Proteomes" id="UP000650628">
    <property type="component" value="Unassembled WGS sequence"/>
</dbReference>
<dbReference type="PANTHER" id="PTHR38011">
    <property type="entry name" value="DIHYDROFOLATE REDUCTASE FAMILY PROTEIN (AFU_ORTHOLOGUE AFUA_8G06820)"/>
    <property type="match status" value="1"/>
</dbReference>
<dbReference type="Gene3D" id="3.40.430.10">
    <property type="entry name" value="Dihydrofolate Reductase, subunit A"/>
    <property type="match status" value="1"/>
</dbReference>
<keyword evidence="4" id="KW-1185">Reference proteome</keyword>
<dbReference type="SUPFAM" id="SSF53597">
    <property type="entry name" value="Dihydrofolate reductase-like"/>
    <property type="match status" value="1"/>
</dbReference>
<comment type="caution">
    <text evidence="3">The sequence shown here is derived from an EMBL/GenBank/DDBJ whole genome shotgun (WGS) entry which is preliminary data.</text>
</comment>
<reference evidence="3 4" key="1">
    <citation type="submission" date="2021-01" db="EMBL/GenBank/DDBJ databases">
        <title>Whole genome shotgun sequence of Planotetraspora mira NBRC 15435.</title>
        <authorList>
            <person name="Komaki H."/>
            <person name="Tamura T."/>
        </authorList>
    </citation>
    <scope>NUCLEOTIDE SEQUENCE [LARGE SCALE GENOMIC DNA]</scope>
    <source>
        <strain evidence="3 4">NBRC 15435</strain>
    </source>
</reference>
<evidence type="ECO:0000259" key="2">
    <source>
        <dbReference type="Pfam" id="PF01872"/>
    </source>
</evidence>
<proteinExistence type="predicted"/>
<feature type="region of interest" description="Disordered" evidence="1">
    <location>
        <begin position="60"/>
        <end position="82"/>
    </location>
</feature>
<dbReference type="EMBL" id="BOOO01000004">
    <property type="protein sequence ID" value="GII27483.1"/>
    <property type="molecule type" value="Genomic_DNA"/>
</dbReference>
<dbReference type="PANTHER" id="PTHR38011:SF2">
    <property type="entry name" value="BIFUNCTIONAL DEAMINASE-REDUCTASE DOMAIN PROTEIN"/>
    <property type="match status" value="1"/>
</dbReference>
<evidence type="ECO:0000256" key="1">
    <source>
        <dbReference type="SAM" id="MobiDB-lite"/>
    </source>
</evidence>
<name>A0A8J3X8G9_9ACTN</name>
<dbReference type="InterPro" id="IPR024072">
    <property type="entry name" value="DHFR-like_dom_sf"/>
</dbReference>
<accession>A0A8J3X8G9</accession>
<dbReference type="GO" id="GO:0009231">
    <property type="term" value="P:riboflavin biosynthetic process"/>
    <property type="evidence" value="ECO:0007669"/>
    <property type="project" value="InterPro"/>
</dbReference>
<sequence>MPTVSGIYESGSPLPIWSKSLSALGAHEQGERGRPNPSHGWIADDRRLGKFFKEIREGVSDRGGGVRSRGEAAHKGRRQGRGTAIMKLTTVTQITIDGVMQGNGGASDEDRRNGFERGGWARGKGDNETHAFINQTYQRADAFLFGRRTYELFASSWGTLTVQDAPGWEGVVEALNTRPKYVASTALTDPAWSDTTVLSGDVAAAVRELKARPGGELQVHGSGILTRWLLDNDLVDEMTLITVPVVVGQGARLFPDAGPDLALDLVESCVDSKGVTIQVYRPAGRPQYAPTA</sequence>
<dbReference type="Pfam" id="PF01872">
    <property type="entry name" value="RibD_C"/>
    <property type="match status" value="1"/>
</dbReference>
<protein>
    <recommendedName>
        <fullName evidence="2">Bacterial bifunctional deaminase-reductase C-terminal domain-containing protein</fullName>
    </recommendedName>
</protein>
<dbReference type="InterPro" id="IPR002734">
    <property type="entry name" value="RibDG_C"/>
</dbReference>
<organism evidence="3 4">
    <name type="scientific">Planotetraspora mira</name>
    <dbReference type="NCBI Taxonomy" id="58121"/>
    <lineage>
        <taxon>Bacteria</taxon>
        <taxon>Bacillati</taxon>
        <taxon>Actinomycetota</taxon>
        <taxon>Actinomycetes</taxon>
        <taxon>Streptosporangiales</taxon>
        <taxon>Streptosporangiaceae</taxon>
        <taxon>Planotetraspora</taxon>
    </lineage>
</organism>
<dbReference type="AlphaFoldDB" id="A0A8J3X8G9"/>
<evidence type="ECO:0000313" key="3">
    <source>
        <dbReference type="EMBL" id="GII27483.1"/>
    </source>
</evidence>
<dbReference type="InterPro" id="IPR050765">
    <property type="entry name" value="Riboflavin_Biosynth_HTPR"/>
</dbReference>
<gene>
    <name evidence="3" type="ORF">Pmi06nite_09250</name>
</gene>
<feature type="domain" description="Bacterial bifunctional deaminase-reductase C-terminal" evidence="2">
    <location>
        <begin position="87"/>
        <end position="276"/>
    </location>
</feature>